<gene>
    <name evidence="2" type="ORF">BDA99DRAFT_507304</name>
</gene>
<name>A0AAD5PF22_9FUNG</name>
<evidence type="ECO:0000313" key="2">
    <source>
        <dbReference type="EMBL" id="KAI9264951.1"/>
    </source>
</evidence>
<sequence>MYLTYDTNQIPYGEANTVEQQQQRTSSAPPFRPRWLIRISDMKKVPGEQASKEDGYCALSYSWTWSGERVTDKKGNQTVEDKGKHQIISSTGIPQDAKFIDVLRKIAQDLNVKYLWFDRECVAMDQEEDKLNSLRTMDLTYSHADFTLALVPEMEASHELKSIYPTNNDNNLSQEQQRLYIETLENCLNKIITCEWSTRVWLLVEAMMSKRILYMGKDAHVWSDGLAQYTSSIRSGAKVSLEAIQSLSSFTTASHKDASKILWHAHRRNTSLDYDRVFALIHIFSTIDMPIRYGASEDLPNYMIEFYTKLIKKDWTMLCFGKQHPDYPCRMERYTEFMPSWTGISGTHIQHTSMAQVPETHQRSIVVKEYSSTKEKDDRGKICIDTGSFSFLSHGVLERIDNNSTSLTGNEKHLEERYGILWTHRFYKNKNDKNSIILLSLVIDDEEAEKENGCIVLDIPFVWQTCVVRPVIVKKKRSVNNGNSSSSSSEPFLYQSIGLSALLSPVALDHFGPVSETTSFIIQ</sequence>
<dbReference type="Pfam" id="PF06985">
    <property type="entry name" value="HET"/>
    <property type="match status" value="1"/>
</dbReference>
<protein>
    <recommendedName>
        <fullName evidence="1">Heterokaryon incompatibility domain-containing protein</fullName>
    </recommendedName>
</protein>
<reference evidence="2" key="1">
    <citation type="journal article" date="2022" name="IScience">
        <title>Evolution of zygomycete secretomes and the origins of terrestrial fungal ecologies.</title>
        <authorList>
            <person name="Chang Y."/>
            <person name="Wang Y."/>
            <person name="Mondo S."/>
            <person name="Ahrendt S."/>
            <person name="Andreopoulos W."/>
            <person name="Barry K."/>
            <person name="Beard J."/>
            <person name="Benny G.L."/>
            <person name="Blankenship S."/>
            <person name="Bonito G."/>
            <person name="Cuomo C."/>
            <person name="Desiro A."/>
            <person name="Gervers K.A."/>
            <person name="Hundley H."/>
            <person name="Kuo A."/>
            <person name="LaButti K."/>
            <person name="Lang B.F."/>
            <person name="Lipzen A."/>
            <person name="O'Donnell K."/>
            <person name="Pangilinan J."/>
            <person name="Reynolds N."/>
            <person name="Sandor L."/>
            <person name="Smith M.E."/>
            <person name="Tsang A."/>
            <person name="Grigoriev I.V."/>
            <person name="Stajich J.E."/>
            <person name="Spatafora J.W."/>
        </authorList>
    </citation>
    <scope>NUCLEOTIDE SEQUENCE</scope>
    <source>
        <strain evidence="2">RSA 2281</strain>
    </source>
</reference>
<dbReference type="InterPro" id="IPR010730">
    <property type="entry name" value="HET"/>
</dbReference>
<organism evidence="2 3">
    <name type="scientific">Phascolomyces articulosus</name>
    <dbReference type="NCBI Taxonomy" id="60185"/>
    <lineage>
        <taxon>Eukaryota</taxon>
        <taxon>Fungi</taxon>
        <taxon>Fungi incertae sedis</taxon>
        <taxon>Mucoromycota</taxon>
        <taxon>Mucoromycotina</taxon>
        <taxon>Mucoromycetes</taxon>
        <taxon>Mucorales</taxon>
        <taxon>Lichtheimiaceae</taxon>
        <taxon>Phascolomyces</taxon>
    </lineage>
</organism>
<reference evidence="2" key="2">
    <citation type="submission" date="2023-02" db="EMBL/GenBank/DDBJ databases">
        <authorList>
            <consortium name="DOE Joint Genome Institute"/>
            <person name="Mondo S.J."/>
            <person name="Chang Y."/>
            <person name="Wang Y."/>
            <person name="Ahrendt S."/>
            <person name="Andreopoulos W."/>
            <person name="Barry K."/>
            <person name="Beard J."/>
            <person name="Benny G.L."/>
            <person name="Blankenship S."/>
            <person name="Bonito G."/>
            <person name="Cuomo C."/>
            <person name="Desiro A."/>
            <person name="Gervers K.A."/>
            <person name="Hundley H."/>
            <person name="Kuo A."/>
            <person name="LaButti K."/>
            <person name="Lang B.F."/>
            <person name="Lipzen A."/>
            <person name="O'Donnell K."/>
            <person name="Pangilinan J."/>
            <person name="Reynolds N."/>
            <person name="Sandor L."/>
            <person name="Smith M.W."/>
            <person name="Tsang A."/>
            <person name="Grigoriev I.V."/>
            <person name="Stajich J.E."/>
            <person name="Spatafora J.W."/>
        </authorList>
    </citation>
    <scope>NUCLEOTIDE SEQUENCE</scope>
    <source>
        <strain evidence="2">RSA 2281</strain>
    </source>
</reference>
<proteinExistence type="predicted"/>
<dbReference type="PANTHER" id="PTHR33112">
    <property type="entry name" value="DOMAIN PROTEIN, PUTATIVE-RELATED"/>
    <property type="match status" value="1"/>
</dbReference>
<comment type="caution">
    <text evidence="2">The sequence shown here is derived from an EMBL/GenBank/DDBJ whole genome shotgun (WGS) entry which is preliminary data.</text>
</comment>
<feature type="domain" description="Heterokaryon incompatibility" evidence="1">
    <location>
        <begin position="56"/>
        <end position="205"/>
    </location>
</feature>
<dbReference type="EMBL" id="JAIXMP010000011">
    <property type="protein sequence ID" value="KAI9264951.1"/>
    <property type="molecule type" value="Genomic_DNA"/>
</dbReference>
<accession>A0AAD5PF22</accession>
<dbReference type="PANTHER" id="PTHR33112:SF16">
    <property type="entry name" value="HETEROKARYON INCOMPATIBILITY DOMAIN-CONTAINING PROTEIN"/>
    <property type="match status" value="1"/>
</dbReference>
<evidence type="ECO:0000259" key="1">
    <source>
        <dbReference type="Pfam" id="PF06985"/>
    </source>
</evidence>
<evidence type="ECO:0000313" key="3">
    <source>
        <dbReference type="Proteomes" id="UP001209540"/>
    </source>
</evidence>
<keyword evidence="3" id="KW-1185">Reference proteome</keyword>
<dbReference type="AlphaFoldDB" id="A0AAD5PF22"/>
<dbReference type="Proteomes" id="UP001209540">
    <property type="component" value="Unassembled WGS sequence"/>
</dbReference>